<name>A0A1S3IL04_LINAN</name>
<dbReference type="RefSeq" id="XP_013398768.2">
    <property type="nucleotide sequence ID" value="XM_013543314.2"/>
</dbReference>
<feature type="transmembrane region" description="Helical" evidence="1">
    <location>
        <begin position="107"/>
        <end position="139"/>
    </location>
</feature>
<organism evidence="3 4">
    <name type="scientific">Lingula anatina</name>
    <name type="common">Brachiopod</name>
    <name type="synonym">Lingula unguis</name>
    <dbReference type="NCBI Taxonomy" id="7574"/>
    <lineage>
        <taxon>Eukaryota</taxon>
        <taxon>Metazoa</taxon>
        <taxon>Spiralia</taxon>
        <taxon>Lophotrochozoa</taxon>
        <taxon>Brachiopoda</taxon>
        <taxon>Linguliformea</taxon>
        <taxon>Lingulata</taxon>
        <taxon>Lingulida</taxon>
        <taxon>Linguloidea</taxon>
        <taxon>Lingulidae</taxon>
        <taxon>Lingula</taxon>
    </lineage>
</organism>
<feature type="transmembrane region" description="Helical" evidence="1">
    <location>
        <begin position="7"/>
        <end position="25"/>
    </location>
</feature>
<dbReference type="Gene3D" id="3.60.21.10">
    <property type="match status" value="1"/>
</dbReference>
<accession>A0A1S3IL04</accession>
<feature type="transmembrane region" description="Helical" evidence="1">
    <location>
        <begin position="160"/>
        <end position="178"/>
    </location>
</feature>
<dbReference type="STRING" id="7574.A0A1S3IL04"/>
<feature type="domain" description="Calcineurin-like phosphoesterase" evidence="2">
    <location>
        <begin position="201"/>
        <end position="375"/>
    </location>
</feature>
<evidence type="ECO:0000259" key="2">
    <source>
        <dbReference type="Pfam" id="PF00149"/>
    </source>
</evidence>
<protein>
    <submittedName>
        <fullName evidence="4">Transmembrane protein with metallophosphoesterase domain</fullName>
    </submittedName>
</protein>
<keyword evidence="1" id="KW-0472">Membrane</keyword>
<gene>
    <name evidence="4" type="primary">LOC106165205</name>
</gene>
<keyword evidence="1" id="KW-1133">Transmembrane helix</keyword>
<dbReference type="KEGG" id="lak:106165205"/>
<dbReference type="GeneID" id="106165205"/>
<proteinExistence type="predicted"/>
<dbReference type="InterPro" id="IPR029052">
    <property type="entry name" value="Metallo-depent_PP-like"/>
</dbReference>
<evidence type="ECO:0000313" key="3">
    <source>
        <dbReference type="Proteomes" id="UP000085678"/>
    </source>
</evidence>
<dbReference type="SUPFAM" id="SSF56300">
    <property type="entry name" value="Metallo-dependent phosphatases"/>
    <property type="match status" value="1"/>
</dbReference>
<evidence type="ECO:0000313" key="4">
    <source>
        <dbReference type="RefSeq" id="XP_013398768.2"/>
    </source>
</evidence>
<dbReference type="InParanoid" id="A0A1S3IL04"/>
<dbReference type="Pfam" id="PF00149">
    <property type="entry name" value="Metallophos"/>
    <property type="match status" value="1"/>
</dbReference>
<reference evidence="4" key="1">
    <citation type="submission" date="2025-08" db="UniProtKB">
        <authorList>
            <consortium name="RefSeq"/>
        </authorList>
    </citation>
    <scope>IDENTIFICATION</scope>
    <source>
        <tissue evidence="4">Gonads</tissue>
    </source>
</reference>
<dbReference type="GO" id="GO:0016787">
    <property type="term" value="F:hydrolase activity"/>
    <property type="evidence" value="ECO:0007669"/>
    <property type="project" value="InterPro"/>
</dbReference>
<keyword evidence="1 4" id="KW-0812">Transmembrane</keyword>
<evidence type="ECO:0000256" key="1">
    <source>
        <dbReference type="SAM" id="Phobius"/>
    </source>
</evidence>
<feature type="transmembrane region" description="Helical" evidence="1">
    <location>
        <begin position="78"/>
        <end position="101"/>
    </location>
</feature>
<dbReference type="AlphaFoldDB" id="A0A1S3IL04"/>
<dbReference type="InterPro" id="IPR051158">
    <property type="entry name" value="Metallophosphoesterase_sf"/>
</dbReference>
<feature type="transmembrane region" description="Helical" evidence="1">
    <location>
        <begin position="37"/>
        <end position="57"/>
    </location>
</feature>
<dbReference type="PANTHER" id="PTHR31302:SF0">
    <property type="entry name" value="TRANSMEMBRANE PROTEIN WITH METALLOPHOSPHOESTERASE DOMAIN"/>
    <property type="match status" value="1"/>
</dbReference>
<dbReference type="OrthoDB" id="783096at2759"/>
<dbReference type="CDD" id="cd07385">
    <property type="entry name" value="MPP_YkuE_C"/>
    <property type="match status" value="1"/>
</dbReference>
<dbReference type="Proteomes" id="UP000085678">
    <property type="component" value="Unplaced"/>
</dbReference>
<dbReference type="InterPro" id="IPR004843">
    <property type="entry name" value="Calcineurin-like_PHP"/>
</dbReference>
<dbReference type="PANTHER" id="PTHR31302">
    <property type="entry name" value="TRANSMEMBRANE PROTEIN WITH METALLOPHOSPHOESTERASE DOMAIN-RELATED"/>
    <property type="match status" value="1"/>
</dbReference>
<sequence length="434" mass="48354">MAASRKVAVASVCLVLSLILLQFYVTSLHKELRAKILRAQITTFMSGLISLACWYLYRRLLAENHTVLACPSRLLWTLWKSVVICFLLCAQVTYATNLFFITTDPQWIAMVCYICLGTLIQLVCCLLVCDLIEIGLRVLRRGRQYQQNQISLKAQQTRTVVAILIALMLSARGLTVGLSPPPLKKVTIPMTKLPRSFDGLTVIQLSDIHLGPTVGRSRLQDVVDRAMATKPDVIVIAGDLVDSVVKKLGEAAEPLKQLQAPYGVYFITGNHEYYTGDVDAWFDKLRSLNVQVLHNEKAILQNHKQPEDTICLAGVDDNTADSFGYDGHGEHLDKALGSCDPDQPIILLAHKPSCAKRALQSKYNVNLVLSGHTHGGQLFPMIIAAYLVNPYYVGLYRVSDHAHVYVSPGTFYWGIPMRVFTSMEITHITLQATW</sequence>
<keyword evidence="3" id="KW-1185">Reference proteome</keyword>
<dbReference type="OMA" id="DTHYGPI"/>